<accession>A0A517NB96</accession>
<evidence type="ECO:0000256" key="3">
    <source>
        <dbReference type="SAM" id="SignalP"/>
    </source>
</evidence>
<keyword evidence="1" id="KW-0677">Repeat</keyword>
<dbReference type="AlphaFoldDB" id="A0A517NB96"/>
<evidence type="ECO:0000256" key="1">
    <source>
        <dbReference type="ARBA" id="ARBA00022737"/>
    </source>
</evidence>
<dbReference type="Pfam" id="PF01436">
    <property type="entry name" value="NHL"/>
    <property type="match status" value="3"/>
</dbReference>
<dbReference type="OrthoDB" id="9799230at2"/>
<reference evidence="4 5" key="1">
    <citation type="submission" date="2019-02" db="EMBL/GenBank/DDBJ databases">
        <title>Deep-cultivation of Planctomycetes and their phenomic and genomic characterization uncovers novel biology.</title>
        <authorList>
            <person name="Wiegand S."/>
            <person name="Jogler M."/>
            <person name="Boedeker C."/>
            <person name="Pinto D."/>
            <person name="Vollmers J."/>
            <person name="Rivas-Marin E."/>
            <person name="Kohn T."/>
            <person name="Peeters S.H."/>
            <person name="Heuer A."/>
            <person name="Rast P."/>
            <person name="Oberbeckmann S."/>
            <person name="Bunk B."/>
            <person name="Jeske O."/>
            <person name="Meyerdierks A."/>
            <person name="Storesund J.E."/>
            <person name="Kallscheuer N."/>
            <person name="Luecker S."/>
            <person name="Lage O.M."/>
            <person name="Pohl T."/>
            <person name="Merkel B.J."/>
            <person name="Hornburger P."/>
            <person name="Mueller R.-W."/>
            <person name="Bruemmer F."/>
            <person name="Labrenz M."/>
            <person name="Spormann A.M."/>
            <person name="Op den Camp H."/>
            <person name="Overmann J."/>
            <person name="Amann R."/>
            <person name="Jetten M.S.M."/>
            <person name="Mascher T."/>
            <person name="Medema M.H."/>
            <person name="Devos D.P."/>
            <person name="Kaster A.-K."/>
            <person name="Ovreas L."/>
            <person name="Rohde M."/>
            <person name="Galperin M.Y."/>
            <person name="Jogler C."/>
        </authorList>
    </citation>
    <scope>NUCLEOTIDE SEQUENCE [LARGE SCALE GENOMIC DNA]</scope>
    <source>
        <strain evidence="4 5">K22_7</strain>
    </source>
</reference>
<gene>
    <name evidence="4" type="ORF">K227x_27920</name>
</gene>
<sequence length="409" mass="43450" precursor="true">MMTRTPLIPALALLALAIAPPDRLPAQRPDSVGAQSVGTQESSTGGQSSAVWENSGRQRYGIFAGCGRTPLSSGQPSGSLDPTASTNGPMTQNRNDLLLGNPFGIEVRGDRYWITTIDDHCVYHGQLDHPMISRVAGTGQQGYSGDDGPALDATFNWPHEVRSDPAGNLYIADTRNHVIRRIDSESGIITTIAGDGTEGFAGDGESGDRVRFRQPHSVVLDDAGGLIVADTVNHRLRRIDLTSGIVQTIAGNGQKQLPTDGAKASESPLFGPRSLAVDDKSIWVALREGNSIWRIDRATGAIHHVAGTGKKGYSGDGGSPKTATFSGPKGLDIDDRGRLLVVDTENHAVRRIDLRTDQIETVLGGKAAKTTTPLKRPHGIRVLDGAKFLVADSEQHRVVASNDAANADR</sequence>
<proteinExistence type="predicted"/>
<protein>
    <submittedName>
        <fullName evidence="4">NHL repeat protein</fullName>
    </submittedName>
</protein>
<dbReference type="PANTHER" id="PTHR46388:SF2">
    <property type="entry name" value="NHL REPEAT-CONTAINING PROTEIN 2"/>
    <property type="match status" value="1"/>
</dbReference>
<keyword evidence="3" id="KW-0732">Signal</keyword>
<dbReference type="Gene3D" id="2.120.10.30">
    <property type="entry name" value="TolB, C-terminal domain"/>
    <property type="match status" value="3"/>
</dbReference>
<feature type="compositionally biased region" description="Polar residues" evidence="2">
    <location>
        <begin position="70"/>
        <end position="95"/>
    </location>
</feature>
<feature type="chain" id="PRO_5021997685" evidence="3">
    <location>
        <begin position="18"/>
        <end position="409"/>
    </location>
</feature>
<organism evidence="4 5">
    <name type="scientific">Rubripirellula lacrimiformis</name>
    <dbReference type="NCBI Taxonomy" id="1930273"/>
    <lineage>
        <taxon>Bacteria</taxon>
        <taxon>Pseudomonadati</taxon>
        <taxon>Planctomycetota</taxon>
        <taxon>Planctomycetia</taxon>
        <taxon>Pirellulales</taxon>
        <taxon>Pirellulaceae</taxon>
        <taxon>Rubripirellula</taxon>
    </lineage>
</organism>
<name>A0A517NB96_9BACT</name>
<dbReference type="PANTHER" id="PTHR46388">
    <property type="entry name" value="NHL REPEAT-CONTAINING PROTEIN 2"/>
    <property type="match status" value="1"/>
</dbReference>
<dbReference type="InterPro" id="IPR001258">
    <property type="entry name" value="NHL_repeat"/>
</dbReference>
<evidence type="ECO:0000313" key="5">
    <source>
        <dbReference type="Proteomes" id="UP000318538"/>
    </source>
</evidence>
<dbReference type="RefSeq" id="WP_145170000.1">
    <property type="nucleotide sequence ID" value="NZ_CP036525.1"/>
</dbReference>
<evidence type="ECO:0000313" key="4">
    <source>
        <dbReference type="EMBL" id="QDT04401.1"/>
    </source>
</evidence>
<keyword evidence="5" id="KW-1185">Reference proteome</keyword>
<dbReference type="SUPFAM" id="SSF63825">
    <property type="entry name" value="YWTD domain"/>
    <property type="match status" value="1"/>
</dbReference>
<feature type="region of interest" description="Disordered" evidence="2">
    <location>
        <begin position="63"/>
        <end position="95"/>
    </location>
</feature>
<dbReference type="Proteomes" id="UP000318538">
    <property type="component" value="Chromosome"/>
</dbReference>
<evidence type="ECO:0000256" key="2">
    <source>
        <dbReference type="SAM" id="MobiDB-lite"/>
    </source>
</evidence>
<dbReference type="InterPro" id="IPR011042">
    <property type="entry name" value="6-blade_b-propeller_TolB-like"/>
</dbReference>
<feature type="region of interest" description="Disordered" evidence="2">
    <location>
        <begin position="25"/>
        <end position="51"/>
    </location>
</feature>
<feature type="compositionally biased region" description="Low complexity" evidence="2">
    <location>
        <begin position="35"/>
        <end position="49"/>
    </location>
</feature>
<feature type="signal peptide" evidence="3">
    <location>
        <begin position="1"/>
        <end position="17"/>
    </location>
</feature>
<dbReference type="EMBL" id="CP036525">
    <property type="protein sequence ID" value="QDT04401.1"/>
    <property type="molecule type" value="Genomic_DNA"/>
</dbReference>
<dbReference type="KEGG" id="rlc:K227x_27920"/>